<dbReference type="Pfam" id="PF03601">
    <property type="entry name" value="Cons_hypoth698"/>
    <property type="match status" value="1"/>
</dbReference>
<feature type="transmembrane region" description="Helical" evidence="7">
    <location>
        <begin position="128"/>
        <end position="149"/>
    </location>
</feature>
<dbReference type="PANTHER" id="PTHR30106">
    <property type="entry name" value="INNER MEMBRANE PROTEIN YEIH-RELATED"/>
    <property type="match status" value="1"/>
</dbReference>
<feature type="transmembrane region" description="Helical" evidence="7">
    <location>
        <begin position="283"/>
        <end position="302"/>
    </location>
</feature>
<evidence type="ECO:0000313" key="9">
    <source>
        <dbReference type="Proteomes" id="UP000018780"/>
    </source>
</evidence>
<keyword evidence="5 7" id="KW-1133">Transmembrane helix</keyword>
<dbReference type="RefSeq" id="WP_024088588.1">
    <property type="nucleotide sequence ID" value="NC_023135.1"/>
</dbReference>
<dbReference type="InterPro" id="IPR018383">
    <property type="entry name" value="UPF0324_pro"/>
</dbReference>
<feature type="transmembrane region" description="Helical" evidence="7">
    <location>
        <begin position="161"/>
        <end position="182"/>
    </location>
</feature>
<evidence type="ECO:0000256" key="1">
    <source>
        <dbReference type="ARBA" id="ARBA00004651"/>
    </source>
</evidence>
<name>V9VPA2_9RHOB</name>
<dbReference type="HOGENOM" id="CLU_033541_0_1_5"/>
<evidence type="ECO:0000256" key="2">
    <source>
        <dbReference type="ARBA" id="ARBA00007977"/>
    </source>
</evidence>
<comment type="similarity">
    <text evidence="2">Belongs to the UPF0324 family.</text>
</comment>
<dbReference type="STRING" id="999552.METH_01330"/>
<dbReference type="AlphaFoldDB" id="V9VPA2"/>
<keyword evidence="6 7" id="KW-0472">Membrane</keyword>
<feature type="transmembrane region" description="Helical" evidence="7">
    <location>
        <begin position="96"/>
        <end position="121"/>
    </location>
</feature>
<feature type="transmembrane region" description="Helical" evidence="7">
    <location>
        <begin position="323"/>
        <end position="341"/>
    </location>
</feature>
<organism evidence="8 9">
    <name type="scientific">Leisingera methylohalidivorans DSM 14336</name>
    <dbReference type="NCBI Taxonomy" id="999552"/>
    <lineage>
        <taxon>Bacteria</taxon>
        <taxon>Pseudomonadati</taxon>
        <taxon>Pseudomonadota</taxon>
        <taxon>Alphaproteobacteria</taxon>
        <taxon>Rhodobacterales</taxon>
        <taxon>Roseobacteraceae</taxon>
        <taxon>Leisingera</taxon>
    </lineage>
</organism>
<protein>
    <submittedName>
        <fullName evidence="8">Membrane protein</fullName>
    </submittedName>
</protein>
<sequence>MLARLTLAAFGQPSPLMSNTRALYPGIALAVVIALAALFLSEHYRAPVMLMALMIGMAFNPLAEETSAAAGINFTSKALLRAGVALLGVRVSLSGIASLGIAGFAAIAGLLTGTILLGLLLSRRDWRSGILTGGAVAICGASAALAISACLPKGKALEKETLFTVVAVTALSTLAMIFYPVALVQLGFNEAQTAFVLGASIHDVAQVVGAGLTISEDTAQLATLVKMVRVSLLPLVLCTLVLFGSATGHQGRGGKIPVPGFLVVFIALAVLANTGVIEEAAASVAATVSKWLLIVAISALGAKTSLRSLATVGGAKVMRTGGLTLVLFGASALVARLLPGLS</sequence>
<gene>
    <name evidence="8" type="ORF">METH_01330</name>
</gene>
<evidence type="ECO:0000256" key="7">
    <source>
        <dbReference type="SAM" id="Phobius"/>
    </source>
</evidence>
<evidence type="ECO:0000256" key="4">
    <source>
        <dbReference type="ARBA" id="ARBA00022692"/>
    </source>
</evidence>
<feature type="transmembrane region" description="Helical" evidence="7">
    <location>
        <begin position="227"/>
        <end position="246"/>
    </location>
</feature>
<keyword evidence="3" id="KW-1003">Cell membrane</keyword>
<evidence type="ECO:0000256" key="3">
    <source>
        <dbReference type="ARBA" id="ARBA00022475"/>
    </source>
</evidence>
<feature type="transmembrane region" description="Helical" evidence="7">
    <location>
        <begin position="22"/>
        <end position="40"/>
    </location>
</feature>
<keyword evidence="9" id="KW-1185">Reference proteome</keyword>
<accession>V9VPA2</accession>
<feature type="transmembrane region" description="Helical" evidence="7">
    <location>
        <begin position="258"/>
        <end position="277"/>
    </location>
</feature>
<keyword evidence="4 7" id="KW-0812">Transmembrane</keyword>
<evidence type="ECO:0000256" key="6">
    <source>
        <dbReference type="ARBA" id="ARBA00023136"/>
    </source>
</evidence>
<proteinExistence type="inferred from homology"/>
<dbReference type="OrthoDB" id="5393513at2"/>
<evidence type="ECO:0000313" key="8">
    <source>
        <dbReference type="EMBL" id="AHC99528.1"/>
    </source>
</evidence>
<reference evidence="8 9" key="1">
    <citation type="submission" date="2013-09" db="EMBL/GenBank/DDBJ databases">
        <authorList>
            <consortium name="DOE Joint Genome Institute"/>
            <person name="Klenk H.-P."/>
            <person name="Huntemann M."/>
            <person name="Han J."/>
            <person name="Chen A."/>
            <person name="Kyrpides N."/>
            <person name="Mavromatis K."/>
            <person name="Markowitz V."/>
            <person name="Palaniappan K."/>
            <person name="Ivanova N."/>
            <person name="Schaumberg A."/>
            <person name="Pati A."/>
            <person name="Liolios K."/>
            <person name="Nordberg H.P."/>
            <person name="Cantor M.N."/>
            <person name="Hua S.X."/>
            <person name="Woyke T."/>
        </authorList>
    </citation>
    <scope>NUCLEOTIDE SEQUENCE [LARGE SCALE GENOMIC DNA]</scope>
    <source>
        <strain evidence="8 9">DSM 14336</strain>
    </source>
</reference>
<dbReference type="PATRIC" id="fig|999552.6.peg.261"/>
<dbReference type="KEGG" id="lmd:METH_01330"/>
<dbReference type="EMBL" id="CP006773">
    <property type="protein sequence ID" value="AHC99528.1"/>
    <property type="molecule type" value="Genomic_DNA"/>
</dbReference>
<evidence type="ECO:0000256" key="5">
    <source>
        <dbReference type="ARBA" id="ARBA00022989"/>
    </source>
</evidence>
<dbReference type="GO" id="GO:0005886">
    <property type="term" value="C:plasma membrane"/>
    <property type="evidence" value="ECO:0007669"/>
    <property type="project" value="UniProtKB-SubCell"/>
</dbReference>
<dbReference type="Proteomes" id="UP000018780">
    <property type="component" value="Chromosome"/>
</dbReference>
<dbReference type="PANTHER" id="PTHR30106:SF2">
    <property type="entry name" value="UPF0324 INNER MEMBRANE PROTEIN YEIH"/>
    <property type="match status" value="1"/>
</dbReference>
<comment type="subcellular location">
    <subcellularLocation>
        <location evidence="1">Cell membrane</location>
        <topology evidence="1">Multi-pass membrane protein</topology>
    </subcellularLocation>
</comment>